<dbReference type="Gene3D" id="3.90.180.10">
    <property type="entry name" value="Medium-chain alcohol dehydrogenases, catalytic domain"/>
    <property type="match status" value="1"/>
</dbReference>
<evidence type="ECO:0000259" key="9">
    <source>
        <dbReference type="PROSITE" id="PS52004"/>
    </source>
</evidence>
<name>A0A1C5K460_9ACTN</name>
<dbReference type="Gene3D" id="3.10.129.110">
    <property type="entry name" value="Polyketide synthase dehydratase"/>
    <property type="match status" value="1"/>
</dbReference>
<dbReference type="Pfam" id="PF14765">
    <property type="entry name" value="PS-DH"/>
    <property type="match status" value="1"/>
</dbReference>
<dbReference type="PROSITE" id="PS52004">
    <property type="entry name" value="KS3_2"/>
    <property type="match status" value="1"/>
</dbReference>
<keyword evidence="7" id="KW-0012">Acyltransferase</keyword>
<dbReference type="GO" id="GO:0004315">
    <property type="term" value="F:3-oxoacyl-[acyl-carrier-protein] synthase activity"/>
    <property type="evidence" value="ECO:0007669"/>
    <property type="project" value="InterPro"/>
</dbReference>
<dbReference type="InterPro" id="IPR049551">
    <property type="entry name" value="PKS_DH_C"/>
</dbReference>
<evidence type="ECO:0000256" key="6">
    <source>
        <dbReference type="ARBA" id="ARBA00023268"/>
    </source>
</evidence>
<dbReference type="GO" id="GO:0016491">
    <property type="term" value="F:oxidoreductase activity"/>
    <property type="evidence" value="ECO:0007669"/>
    <property type="project" value="InterPro"/>
</dbReference>
<feature type="domain" description="PKS/mFAS DH" evidence="10">
    <location>
        <begin position="893"/>
        <end position="1169"/>
    </location>
</feature>
<organism evidence="11 12">
    <name type="scientific">Micromonospora humi</name>
    <dbReference type="NCBI Taxonomy" id="745366"/>
    <lineage>
        <taxon>Bacteria</taxon>
        <taxon>Bacillati</taxon>
        <taxon>Actinomycetota</taxon>
        <taxon>Actinomycetes</taxon>
        <taxon>Micromonosporales</taxon>
        <taxon>Micromonosporaceae</taxon>
        <taxon>Micromonospora</taxon>
    </lineage>
</organism>
<accession>A0A1C5K460</accession>
<dbReference type="InterPro" id="IPR011032">
    <property type="entry name" value="GroES-like_sf"/>
</dbReference>
<dbReference type="GO" id="GO:0004312">
    <property type="term" value="F:fatty acid synthase activity"/>
    <property type="evidence" value="ECO:0007669"/>
    <property type="project" value="TreeGrafter"/>
</dbReference>
<dbReference type="SMART" id="SM00829">
    <property type="entry name" value="PKS_ER"/>
    <property type="match status" value="1"/>
</dbReference>
<gene>
    <name evidence="11" type="ORF">GA0070213_11894</name>
</gene>
<dbReference type="Gene3D" id="3.40.366.10">
    <property type="entry name" value="Malonyl-Coenzyme A Acyl Carrier Protein, domain 2"/>
    <property type="match status" value="1"/>
</dbReference>
<evidence type="ECO:0000256" key="2">
    <source>
        <dbReference type="ARBA" id="ARBA00022450"/>
    </source>
</evidence>
<evidence type="ECO:0000259" key="10">
    <source>
        <dbReference type="PROSITE" id="PS52019"/>
    </source>
</evidence>
<dbReference type="Pfam" id="PF21089">
    <property type="entry name" value="PKS_DH_N"/>
    <property type="match status" value="1"/>
</dbReference>
<keyword evidence="2" id="KW-0596">Phosphopantetheine</keyword>
<dbReference type="SUPFAM" id="SSF50129">
    <property type="entry name" value="GroES-like"/>
    <property type="match status" value="1"/>
</dbReference>
<dbReference type="InterPro" id="IPR032821">
    <property type="entry name" value="PKS_assoc"/>
</dbReference>
<dbReference type="Gene3D" id="3.30.70.3290">
    <property type="match status" value="1"/>
</dbReference>
<dbReference type="InterPro" id="IPR018201">
    <property type="entry name" value="Ketoacyl_synth_AS"/>
</dbReference>
<keyword evidence="12" id="KW-1185">Reference proteome</keyword>
<dbReference type="InterPro" id="IPR036291">
    <property type="entry name" value="NAD(P)-bd_dom_sf"/>
</dbReference>
<dbReference type="InterPro" id="IPR016039">
    <property type="entry name" value="Thiolase-like"/>
</dbReference>
<dbReference type="InterPro" id="IPR020841">
    <property type="entry name" value="PKS_Beta-ketoAc_synthase_dom"/>
</dbReference>
<dbReference type="CDD" id="cd00833">
    <property type="entry name" value="PKS"/>
    <property type="match status" value="1"/>
</dbReference>
<dbReference type="SUPFAM" id="SSF55048">
    <property type="entry name" value="Probable ACP-binding domain of malonyl-CoA ACP transacylase"/>
    <property type="match status" value="1"/>
</dbReference>
<keyword evidence="4 11" id="KW-0808">Transferase</keyword>
<dbReference type="SUPFAM" id="SSF52151">
    <property type="entry name" value="FabD/lysophospholipase-like"/>
    <property type="match status" value="1"/>
</dbReference>
<feature type="region of interest" description="N-terminal hotdog fold" evidence="8">
    <location>
        <begin position="893"/>
        <end position="1017"/>
    </location>
</feature>
<feature type="region of interest" description="C-terminal hotdog fold" evidence="8">
    <location>
        <begin position="1029"/>
        <end position="1169"/>
    </location>
</feature>
<dbReference type="InterPro" id="IPR042104">
    <property type="entry name" value="PKS_dehydratase_sf"/>
</dbReference>
<dbReference type="Pfam" id="PF16197">
    <property type="entry name" value="KAsynt_C_assoc"/>
    <property type="match status" value="1"/>
</dbReference>
<dbReference type="InterPro" id="IPR014031">
    <property type="entry name" value="Ketoacyl_synth_C"/>
</dbReference>
<dbReference type="SUPFAM" id="SSF51735">
    <property type="entry name" value="NAD(P)-binding Rossmann-fold domains"/>
    <property type="match status" value="1"/>
</dbReference>
<dbReference type="InterPro" id="IPR015083">
    <property type="entry name" value="NorB/c/GfsB-D-like_docking"/>
</dbReference>
<dbReference type="PANTHER" id="PTHR43775:SF51">
    <property type="entry name" value="INACTIVE PHENOLPHTHIOCEROL SYNTHESIS POLYKETIDE SYNTHASE TYPE I PKS1-RELATED"/>
    <property type="match status" value="1"/>
</dbReference>
<dbReference type="FunFam" id="3.40.47.10:FF:000019">
    <property type="entry name" value="Polyketide synthase type I"/>
    <property type="match status" value="1"/>
</dbReference>
<sequence>MANEQKLLDHLKWMTGELRQANRRLREVEEGAREPIAVVAMSCRFPGGVASPEELWQLVAGGRDAVAPFPGDRGWDVDALYDPDTERHGTSYVREGGFLAGVDRFDAGLFGIAPREATAMDPQQRILLETAWEAFERAGLDPRSLRQQRVGVFAGTNGQDYGSLIAGDDETTEGYLATGTAASVISGRLAYAFGLEGPAVTVDTACSSALVALHLAAESLRRGECTLALAGGVTVMSTPTAFVEFSRQRGLAADGRCKPFAAAADGTGWGEGAGLLLLERLSDARRHGHRVLAVVRGTAVNQDGASNGLTAPNGPSQQRVIREALAAAGLSPAEVDAVEAHGTGTRLGDPIEAQALLATYGQDRPEDRPLWLGSVKSNIGHTQAAAGVAGVIKMVMAMRAGVLPATLHVDEPTPHVDWSAGAVALLREARPWPETGRPRRAGVSSFGISGTNAHVVLESAAPVADEPATEQPGPMPFVLSARTEPGLREQATRLAALLSSGATPTPAALGSALATTRAALDSRAVLVADGLDDLAAALAGPVGGGVVEPGALAFLFTGQGAQRIGMGAGLVARFPVFAEVFDAIVARFDGLREALESEAIHRTVHTQAGLFAVEVALFRLLESWGVTADYLVGHSIGEIAAAHVAGVLSLDDAVTLVAARGRLMQALPSGGAMLAVQGTEELVREVIAGTGVDVAAVNGPTSVVISGPADVIEELAPRFAKATRLSVSHAFHSSLMEPMLADFAAAIGDISFASPRVPVVSNLTGVPVEEFTVAYWVRHVREAVRFADGMVWLADHGVTRCLEVGPAGVLSALAAPELTCVAALRKDRDEASTLLAAVGRLWTVGVPVDWSAILPPAGHVDLPTYPFQRQSYWPPARAGHGNIAAAGLSAAEHPLLTAAVTLADDDGILLTGRLSAHTHPWLADHVVLDRVVLPGTAFVELVLRAAQQAGGLDITDLTIETPLVLPATGGVQLQVRVADDAGQRSVQVYARPEPDAGTEPEWTRHASGALATTTPADQFDLAVWPPAGAAPIDLGDFYGDAAARTGLRYGPVFRGLRAAWLLDGDVYAEVALPTEAHADAARFALHPALFDGALHAAALGGLLPDDGAARLPFAWSEVRLHASGAPTLRVRLRADGPEAVTLQVADVDGAPVATVGRLVLRPASRDQLDSVAGSATRDAMYAVTWTALPPSRAQAPVTDVVVLPVRSADVRTAVAESLTGVRDWLADDRFADGRLVVVTRGAVPVDGPVTDLAGAAVRGLLRSAQTENPGRIVLADLDHAEPSEALLADLLHRDEPELAVRGAEVFAPRLTRALPATTLTLPPVAESWRVAPGGDGALSSLACVEVPGVELGAGEVRIAVRAVGVNFRDVLLGLGVYPDPDAVMGSEGAGVVVEVGPDVSDLAVGDRVFGLFHGGFAPRVVADHRVVARMPQGWSFAQAAAVPMAFLTAWYGLDDLGRLRAGERLLVH</sequence>
<keyword evidence="3" id="KW-0597">Phosphoprotein</keyword>
<feature type="non-terminal residue" evidence="11">
    <location>
        <position position="1468"/>
    </location>
</feature>
<dbReference type="Gene3D" id="3.40.50.720">
    <property type="entry name" value="NAD(P)-binding Rossmann-like Domain"/>
    <property type="match status" value="1"/>
</dbReference>
<dbReference type="InterPro" id="IPR020843">
    <property type="entry name" value="ER"/>
</dbReference>
<dbReference type="SUPFAM" id="SSF53901">
    <property type="entry name" value="Thiolase-like"/>
    <property type="match status" value="1"/>
</dbReference>
<dbReference type="EMBL" id="FMDM01000018">
    <property type="protein sequence ID" value="SCG77577.1"/>
    <property type="molecule type" value="Genomic_DNA"/>
</dbReference>
<dbReference type="InterPro" id="IPR055123">
    <property type="entry name" value="SpnB-like_Rossmann"/>
</dbReference>
<dbReference type="RefSeq" id="WP_139128736.1">
    <property type="nucleotide sequence ID" value="NZ_FMDM01000018.1"/>
</dbReference>
<dbReference type="GO" id="GO:0030639">
    <property type="term" value="P:polyketide biosynthetic process"/>
    <property type="evidence" value="ECO:0007669"/>
    <property type="project" value="UniProtKB-ARBA"/>
</dbReference>
<keyword evidence="6" id="KW-0511">Multifunctional enzyme</keyword>
<dbReference type="Pfam" id="PF08240">
    <property type="entry name" value="ADH_N"/>
    <property type="match status" value="1"/>
</dbReference>
<dbReference type="GO" id="GO:0006633">
    <property type="term" value="P:fatty acid biosynthetic process"/>
    <property type="evidence" value="ECO:0007669"/>
    <property type="project" value="InterPro"/>
</dbReference>
<evidence type="ECO:0000313" key="11">
    <source>
        <dbReference type="EMBL" id="SCG77577.1"/>
    </source>
</evidence>
<dbReference type="InterPro" id="IPR016036">
    <property type="entry name" value="Malonyl_transacylase_ACP-bd"/>
</dbReference>
<dbReference type="Pfam" id="PF22953">
    <property type="entry name" value="SpnB_Rossmann"/>
    <property type="match status" value="1"/>
</dbReference>
<evidence type="ECO:0000256" key="4">
    <source>
        <dbReference type="ARBA" id="ARBA00022679"/>
    </source>
</evidence>
<dbReference type="InterPro" id="IPR014030">
    <property type="entry name" value="Ketoacyl_synth_N"/>
</dbReference>
<evidence type="ECO:0000256" key="5">
    <source>
        <dbReference type="ARBA" id="ARBA00023194"/>
    </source>
</evidence>
<reference evidence="12" key="1">
    <citation type="submission" date="2016-06" db="EMBL/GenBank/DDBJ databases">
        <authorList>
            <person name="Varghese N."/>
            <person name="Submissions Spin"/>
        </authorList>
    </citation>
    <scope>NUCLEOTIDE SEQUENCE [LARGE SCALE GENOMIC DNA]</scope>
    <source>
        <strain evidence="12">DSM 45647</strain>
    </source>
</reference>
<dbReference type="Pfam" id="PF08990">
    <property type="entry name" value="Docking"/>
    <property type="match status" value="1"/>
</dbReference>
<dbReference type="PROSITE" id="PS52019">
    <property type="entry name" value="PKS_MFAS_DH"/>
    <property type="match status" value="1"/>
</dbReference>
<proteinExistence type="predicted"/>
<dbReference type="InterPro" id="IPR016035">
    <property type="entry name" value="Acyl_Trfase/lysoPLipase"/>
</dbReference>
<dbReference type="Gene3D" id="3.40.47.10">
    <property type="match status" value="1"/>
</dbReference>
<dbReference type="InterPro" id="IPR020807">
    <property type="entry name" value="PKS_DH"/>
</dbReference>
<evidence type="ECO:0000256" key="7">
    <source>
        <dbReference type="ARBA" id="ARBA00023315"/>
    </source>
</evidence>
<dbReference type="InterPro" id="IPR001227">
    <property type="entry name" value="Ac_transferase_dom_sf"/>
</dbReference>
<dbReference type="InterPro" id="IPR014043">
    <property type="entry name" value="Acyl_transferase_dom"/>
</dbReference>
<dbReference type="SMART" id="SM00826">
    <property type="entry name" value="PKS_DH"/>
    <property type="match status" value="1"/>
</dbReference>
<dbReference type="PANTHER" id="PTHR43775">
    <property type="entry name" value="FATTY ACID SYNTHASE"/>
    <property type="match status" value="1"/>
</dbReference>
<dbReference type="Pfam" id="PF00109">
    <property type="entry name" value="ketoacyl-synt"/>
    <property type="match status" value="1"/>
</dbReference>
<dbReference type="SMART" id="SM00827">
    <property type="entry name" value="PKS_AT"/>
    <property type="match status" value="1"/>
</dbReference>
<feature type="domain" description="Ketosynthase family 3 (KS3)" evidence="9">
    <location>
        <begin position="33"/>
        <end position="459"/>
    </location>
</feature>
<dbReference type="InterPro" id="IPR049900">
    <property type="entry name" value="PKS_mFAS_DH"/>
</dbReference>
<evidence type="ECO:0000256" key="3">
    <source>
        <dbReference type="ARBA" id="ARBA00022553"/>
    </source>
</evidence>
<dbReference type="Pfam" id="PF02801">
    <property type="entry name" value="Ketoacyl-synt_C"/>
    <property type="match status" value="1"/>
</dbReference>
<dbReference type="InterPro" id="IPR050091">
    <property type="entry name" value="PKS_NRPS_Biosynth_Enz"/>
</dbReference>
<dbReference type="GO" id="GO:0017000">
    <property type="term" value="P:antibiotic biosynthetic process"/>
    <property type="evidence" value="ECO:0007669"/>
    <property type="project" value="UniProtKB-KW"/>
</dbReference>
<dbReference type="Pfam" id="PF00698">
    <property type="entry name" value="Acyl_transf_1"/>
    <property type="match status" value="1"/>
</dbReference>
<dbReference type="PROSITE" id="PS00606">
    <property type="entry name" value="KS3_1"/>
    <property type="match status" value="1"/>
</dbReference>
<evidence type="ECO:0000256" key="1">
    <source>
        <dbReference type="ARBA" id="ARBA00001957"/>
    </source>
</evidence>
<evidence type="ECO:0000256" key="8">
    <source>
        <dbReference type="PROSITE-ProRule" id="PRU01363"/>
    </source>
</evidence>
<dbReference type="InterPro" id="IPR013154">
    <property type="entry name" value="ADH-like_N"/>
</dbReference>
<feature type="active site" description="Proton donor; for dehydratase activity" evidence="8">
    <location>
        <position position="1091"/>
    </location>
</feature>
<dbReference type="CDD" id="cd05195">
    <property type="entry name" value="enoyl_red"/>
    <property type="match status" value="1"/>
</dbReference>
<dbReference type="InterPro" id="IPR049552">
    <property type="entry name" value="PKS_DH_N"/>
</dbReference>
<feature type="active site" description="Proton acceptor; for dehydratase activity" evidence="8">
    <location>
        <position position="925"/>
    </location>
</feature>
<dbReference type="Proteomes" id="UP000199360">
    <property type="component" value="Unassembled WGS sequence"/>
</dbReference>
<dbReference type="STRING" id="745366.GA0070213_11894"/>
<keyword evidence="5" id="KW-0045">Antibiotic biosynthesis</keyword>
<dbReference type="OrthoDB" id="3406074at2"/>
<protein>
    <submittedName>
        <fullName evidence="11">Acyl transferase domain-containing protein</fullName>
    </submittedName>
</protein>
<evidence type="ECO:0000313" key="12">
    <source>
        <dbReference type="Proteomes" id="UP000199360"/>
    </source>
</evidence>
<comment type="cofactor">
    <cofactor evidence="1">
        <name>pantetheine 4'-phosphate</name>
        <dbReference type="ChEBI" id="CHEBI:47942"/>
    </cofactor>
</comment>
<dbReference type="SMART" id="SM00825">
    <property type="entry name" value="PKS_KS"/>
    <property type="match status" value="1"/>
</dbReference>